<evidence type="ECO:0000313" key="3">
    <source>
        <dbReference type="Proteomes" id="UP001595645"/>
    </source>
</evidence>
<keyword evidence="3" id="KW-1185">Reference proteome</keyword>
<evidence type="ECO:0000256" key="1">
    <source>
        <dbReference type="SAM" id="MobiDB-lite"/>
    </source>
</evidence>
<dbReference type="RefSeq" id="WP_378239518.1">
    <property type="nucleotide sequence ID" value="NZ_JBHRWK010000020.1"/>
</dbReference>
<accession>A0ABV7NVG1</accession>
<dbReference type="EMBL" id="JBHRWK010000020">
    <property type="protein sequence ID" value="MFC3450784.1"/>
    <property type="molecule type" value="Genomic_DNA"/>
</dbReference>
<proteinExistence type="predicted"/>
<name>A0ABV7NVG1_9PSEU</name>
<comment type="caution">
    <text evidence="2">The sequence shown here is derived from an EMBL/GenBank/DDBJ whole genome shotgun (WGS) entry which is preliminary data.</text>
</comment>
<protein>
    <submittedName>
        <fullName evidence="2">Uncharacterized protein</fullName>
    </submittedName>
</protein>
<reference evidence="3" key="1">
    <citation type="journal article" date="2019" name="Int. J. Syst. Evol. Microbiol.">
        <title>The Global Catalogue of Microorganisms (GCM) 10K type strain sequencing project: providing services to taxonomists for standard genome sequencing and annotation.</title>
        <authorList>
            <consortium name="The Broad Institute Genomics Platform"/>
            <consortium name="The Broad Institute Genome Sequencing Center for Infectious Disease"/>
            <person name="Wu L."/>
            <person name="Ma J."/>
        </authorList>
    </citation>
    <scope>NUCLEOTIDE SEQUENCE [LARGE SCALE GENOMIC DNA]</scope>
    <source>
        <strain evidence="3">CGMCC 4.7676</strain>
    </source>
</reference>
<gene>
    <name evidence="2" type="ORF">ACFOSH_15225</name>
</gene>
<sequence>MTTPPSLSSSTRPLDPFCPDCHAEIGHVHHDWCDVARCLATGLQRLGHDFETCRCPQDTWSGLWPGEVECIEFGWVYGPGLPDLNRLMTTANWDPVARRWTRPSHPGTSDQIVSEKSEGAAHQGVAPTGRGNSA</sequence>
<evidence type="ECO:0000313" key="2">
    <source>
        <dbReference type="EMBL" id="MFC3450784.1"/>
    </source>
</evidence>
<feature type="region of interest" description="Disordered" evidence="1">
    <location>
        <begin position="98"/>
        <end position="134"/>
    </location>
</feature>
<dbReference type="Proteomes" id="UP001595645">
    <property type="component" value="Unassembled WGS sequence"/>
</dbReference>
<organism evidence="2 3">
    <name type="scientific">Amycolatopsis speibonae</name>
    <dbReference type="NCBI Taxonomy" id="1450224"/>
    <lineage>
        <taxon>Bacteria</taxon>
        <taxon>Bacillati</taxon>
        <taxon>Actinomycetota</taxon>
        <taxon>Actinomycetes</taxon>
        <taxon>Pseudonocardiales</taxon>
        <taxon>Pseudonocardiaceae</taxon>
        <taxon>Amycolatopsis</taxon>
    </lineage>
</organism>